<dbReference type="AlphaFoldDB" id="X1L7M4"/>
<gene>
    <name evidence="1" type="ORF">S06H3_05740</name>
</gene>
<reference evidence="1" key="1">
    <citation type="journal article" date="2014" name="Front. Microbiol.">
        <title>High frequency of phylogenetically diverse reductive dehalogenase-homologous genes in deep subseafloor sedimentary metagenomes.</title>
        <authorList>
            <person name="Kawai M."/>
            <person name="Futagami T."/>
            <person name="Toyoda A."/>
            <person name="Takaki Y."/>
            <person name="Nishi S."/>
            <person name="Hori S."/>
            <person name="Arai W."/>
            <person name="Tsubouchi T."/>
            <person name="Morono Y."/>
            <person name="Uchiyama I."/>
            <person name="Ito T."/>
            <person name="Fujiyama A."/>
            <person name="Inagaki F."/>
            <person name="Takami H."/>
        </authorList>
    </citation>
    <scope>NUCLEOTIDE SEQUENCE</scope>
    <source>
        <strain evidence="1">Expedition CK06-06</strain>
    </source>
</reference>
<comment type="caution">
    <text evidence="1">The sequence shown here is derived from an EMBL/GenBank/DDBJ whole genome shotgun (WGS) entry which is preliminary data.</text>
</comment>
<sequence length="74" mass="8648">MGLEMKIPTTLKRLARVVKKLKSLDINVISSDELYYLVSQQCGFYPETVIRYMKFLELNGHIKSKNGNWEIVKK</sequence>
<dbReference type="EMBL" id="BARV01002158">
    <property type="protein sequence ID" value="GAH90163.1"/>
    <property type="molecule type" value="Genomic_DNA"/>
</dbReference>
<accession>X1L7M4</accession>
<proteinExistence type="predicted"/>
<protein>
    <submittedName>
        <fullName evidence="1">Uncharacterized protein</fullName>
    </submittedName>
</protein>
<name>X1L7M4_9ZZZZ</name>
<evidence type="ECO:0000313" key="1">
    <source>
        <dbReference type="EMBL" id="GAH90163.1"/>
    </source>
</evidence>
<organism evidence="1">
    <name type="scientific">marine sediment metagenome</name>
    <dbReference type="NCBI Taxonomy" id="412755"/>
    <lineage>
        <taxon>unclassified sequences</taxon>
        <taxon>metagenomes</taxon>
        <taxon>ecological metagenomes</taxon>
    </lineage>
</organism>